<dbReference type="PANTHER" id="PTHR43373:SF1">
    <property type="entry name" value="NA(+)_H(+) ANTIPORTER SUBUNIT A"/>
    <property type="match status" value="1"/>
</dbReference>
<evidence type="ECO:0000256" key="4">
    <source>
        <dbReference type="ARBA" id="ARBA00022475"/>
    </source>
</evidence>
<feature type="domain" description="MrpA C-terminal/MbhE" evidence="15">
    <location>
        <begin position="698"/>
        <end position="780"/>
    </location>
</feature>
<dbReference type="InterPro" id="IPR046806">
    <property type="entry name" value="MrpA_C/MbhE"/>
</dbReference>
<reference evidence="16 17" key="1">
    <citation type="journal article" date="2010" name="Stand. Genomic Sci.">
        <title>Complete genome sequence of Haliangium ochraceum type strain (SMP-2).</title>
        <authorList>
            <consortium name="US DOE Joint Genome Institute (JGI-PGF)"/>
            <person name="Ivanova N."/>
            <person name="Daum C."/>
            <person name="Lang E."/>
            <person name="Abt B."/>
            <person name="Kopitz M."/>
            <person name="Saunders E."/>
            <person name="Lapidus A."/>
            <person name="Lucas S."/>
            <person name="Glavina Del Rio T."/>
            <person name="Nolan M."/>
            <person name="Tice H."/>
            <person name="Copeland A."/>
            <person name="Cheng J.F."/>
            <person name="Chen F."/>
            <person name="Bruce D."/>
            <person name="Goodwin L."/>
            <person name="Pitluck S."/>
            <person name="Mavromatis K."/>
            <person name="Pati A."/>
            <person name="Mikhailova N."/>
            <person name="Chen A."/>
            <person name="Palaniappan K."/>
            <person name="Land M."/>
            <person name="Hauser L."/>
            <person name="Chang Y.J."/>
            <person name="Jeffries C.D."/>
            <person name="Detter J.C."/>
            <person name="Brettin T."/>
            <person name="Rohde M."/>
            <person name="Goker M."/>
            <person name="Bristow J."/>
            <person name="Markowitz V."/>
            <person name="Eisen J.A."/>
            <person name="Hugenholtz P."/>
            <person name="Kyrpides N.C."/>
            <person name="Klenk H.P."/>
        </authorList>
    </citation>
    <scope>NUCLEOTIDE SEQUENCE [LARGE SCALE GENOMIC DNA]</scope>
    <source>
        <strain evidence="17">DSM 14365 / CIP 107738 / JCM 11303 / AJ 13395 / SMP-2</strain>
    </source>
</reference>
<feature type="transmembrane region" description="Helical" evidence="11">
    <location>
        <begin position="278"/>
        <end position="299"/>
    </location>
</feature>
<dbReference type="InterPro" id="IPR001750">
    <property type="entry name" value="ND/Mrp_TM"/>
</dbReference>
<proteinExistence type="predicted"/>
<keyword evidence="16" id="KW-0830">Ubiquinone</keyword>
<dbReference type="Pfam" id="PF00662">
    <property type="entry name" value="Proton_antipo_N"/>
    <property type="match status" value="1"/>
</dbReference>
<feature type="transmembrane region" description="Helical" evidence="11">
    <location>
        <begin position="459"/>
        <end position="476"/>
    </location>
</feature>
<dbReference type="PANTHER" id="PTHR43373">
    <property type="entry name" value="NA(+)/H(+) ANTIPORTER SUBUNIT"/>
    <property type="match status" value="1"/>
</dbReference>
<evidence type="ECO:0000256" key="9">
    <source>
        <dbReference type="RuleBase" id="RU000320"/>
    </source>
</evidence>
<feature type="transmembrane region" description="Helical" evidence="11">
    <location>
        <begin position="416"/>
        <end position="438"/>
    </location>
</feature>
<evidence type="ECO:0000256" key="1">
    <source>
        <dbReference type="ARBA" id="ARBA00004651"/>
    </source>
</evidence>
<protein>
    <submittedName>
        <fullName evidence="16">NADH/Ubiquinone/plastoquinone (Complex I)</fullName>
    </submittedName>
</protein>
<dbReference type="HOGENOM" id="CLU_007100_2_0_7"/>
<evidence type="ECO:0000256" key="3">
    <source>
        <dbReference type="ARBA" id="ARBA00022449"/>
    </source>
</evidence>
<dbReference type="GO" id="GO:0015297">
    <property type="term" value="F:antiporter activity"/>
    <property type="evidence" value="ECO:0007669"/>
    <property type="project" value="UniProtKB-KW"/>
</dbReference>
<evidence type="ECO:0000256" key="6">
    <source>
        <dbReference type="ARBA" id="ARBA00022989"/>
    </source>
</evidence>
<organism evidence="16 17">
    <name type="scientific">Haliangium ochraceum (strain DSM 14365 / JCM 11303 / SMP-2)</name>
    <dbReference type="NCBI Taxonomy" id="502025"/>
    <lineage>
        <taxon>Bacteria</taxon>
        <taxon>Pseudomonadati</taxon>
        <taxon>Myxococcota</taxon>
        <taxon>Polyangia</taxon>
        <taxon>Haliangiales</taxon>
        <taxon>Kofleriaceae</taxon>
        <taxon>Haliangium</taxon>
    </lineage>
</organism>
<feature type="transmembrane region" description="Helical" evidence="11">
    <location>
        <begin position="703"/>
        <end position="725"/>
    </location>
</feature>
<evidence type="ECO:0000256" key="8">
    <source>
        <dbReference type="ARBA" id="ARBA00023136"/>
    </source>
</evidence>
<keyword evidence="7" id="KW-0406">Ion transport</keyword>
<name>D0LWA1_HALO1</name>
<dbReference type="Pfam" id="PF20501">
    <property type="entry name" value="MbhE"/>
    <property type="match status" value="1"/>
</dbReference>
<dbReference type="eggNOG" id="COG2111">
    <property type="taxonomic scope" value="Bacteria"/>
</dbReference>
<evidence type="ECO:0000313" key="16">
    <source>
        <dbReference type="EMBL" id="ACY16033.1"/>
    </source>
</evidence>
<dbReference type="GO" id="GO:0006811">
    <property type="term" value="P:monoatomic ion transport"/>
    <property type="evidence" value="ECO:0007669"/>
    <property type="project" value="UniProtKB-KW"/>
</dbReference>
<feature type="domain" description="NADH:quinone oxidoreductase/Mrp antiporter transmembrane" evidence="12">
    <location>
        <begin position="130"/>
        <end position="416"/>
    </location>
</feature>
<dbReference type="Pfam" id="PF00361">
    <property type="entry name" value="Proton_antipo_M"/>
    <property type="match status" value="1"/>
</dbReference>
<keyword evidence="5 9" id="KW-0812">Transmembrane</keyword>
<keyword evidence="6 11" id="KW-1133">Transmembrane helix</keyword>
<feature type="transmembrane region" description="Helical" evidence="11">
    <location>
        <begin position="666"/>
        <end position="687"/>
    </location>
</feature>
<feature type="region of interest" description="Disordered" evidence="10">
    <location>
        <begin position="789"/>
        <end position="827"/>
    </location>
</feature>
<keyword evidence="8 11" id="KW-0472">Membrane</keyword>
<accession>D0LWA1</accession>
<feature type="transmembrane region" description="Helical" evidence="11">
    <location>
        <begin position="617"/>
        <end position="635"/>
    </location>
</feature>
<dbReference type="GO" id="GO:0005886">
    <property type="term" value="C:plasma membrane"/>
    <property type="evidence" value="ECO:0007669"/>
    <property type="project" value="UniProtKB-SubCell"/>
</dbReference>
<dbReference type="Pfam" id="PF13244">
    <property type="entry name" value="MbhD"/>
    <property type="match status" value="1"/>
</dbReference>
<dbReference type="EMBL" id="CP001804">
    <property type="protein sequence ID" value="ACY16033.1"/>
    <property type="molecule type" value="Genomic_DNA"/>
</dbReference>
<evidence type="ECO:0000256" key="7">
    <source>
        <dbReference type="ARBA" id="ARBA00023065"/>
    </source>
</evidence>
<feature type="transmembrane region" description="Helical" evidence="11">
    <location>
        <begin position="511"/>
        <end position="529"/>
    </location>
</feature>
<feature type="transmembrane region" description="Helical" evidence="11">
    <location>
        <begin position="374"/>
        <end position="396"/>
    </location>
</feature>
<dbReference type="STRING" id="502025.Hoch_3531"/>
<dbReference type="Proteomes" id="UP000001880">
    <property type="component" value="Chromosome"/>
</dbReference>
<feature type="transmembrane region" description="Helical" evidence="11">
    <location>
        <begin position="21"/>
        <end position="42"/>
    </location>
</feature>
<keyword evidence="3" id="KW-0050">Antiport</keyword>
<dbReference type="KEGG" id="hoh:Hoch_3531"/>
<evidence type="ECO:0000259" key="13">
    <source>
        <dbReference type="Pfam" id="PF00662"/>
    </source>
</evidence>
<dbReference type="InterPro" id="IPR050616">
    <property type="entry name" value="CPA3_Na-H_Antiporter_A"/>
</dbReference>
<keyword evidence="17" id="KW-1185">Reference proteome</keyword>
<evidence type="ECO:0000259" key="14">
    <source>
        <dbReference type="Pfam" id="PF13244"/>
    </source>
</evidence>
<evidence type="ECO:0000256" key="10">
    <source>
        <dbReference type="SAM" id="MobiDB-lite"/>
    </source>
</evidence>
<dbReference type="PRINTS" id="PR01435">
    <property type="entry name" value="NPOXDRDTASE5"/>
</dbReference>
<sequence>MVLGIMVLFAGALWAPLVNRLSARFAGWLCALAPLALLAWFLRETGRLSASVDASGQPQPREWLETLFWLPDAVAFRLDGLALLFAVLITGIGALVLIYAGGYLGEHPRRGTFFASLFLFMAAMLGIVVSDDAIALFVFWELTSVASFLLIGFEDQRPEARVAARKALLITGAGGMALLVGLVLLAHAAMDLGLSSADATRISRLSEVPLREHPLYTPALLLVLLGAFTKSAQVPFHIWLPAAMAAPTPVSAYLHSATMVKAGVFLLARLSPALGGTLLWQGSLITAGVLTMLVAGYLAVRQRDLKRILAYSTVAVLGILVMLLGIGDRHAVEAAIVFLVAHALYKAALFMVAGNIDHGTGTRDVGRLGGLRRAMPLTCAAALLAALSKAGAPPMFGFLGKELLYGSRLTRDDLSALLIAAAVAVNITLVAAAFLVGVRPFFGSRRETPHAPHEMPPSMWLGPALLAAGGIFAGLVPGPFAHTLGSSAVAAITGQPARVELALWHGVNPEALLILGLSALTLGVGVLVYRAVARRTRRHAGDGVAPAGASAGPIERAFERVVDSIPPRAGQLTRLLCSGYLHRELSVILLAAVALLAVPLAAVFVDGLEIPTLPLTVKGALLALTVAGGAVCAAITTSRLGAVAALGIMGLGITLLFALYSAPDLAITTVMVETLTVLLLVLVFYHLPRFARLSDRKRLSRDLLVAGAVGALMCALTLASAAVHLPPDAAEFFASASLPEAYGRNVVNVILVDFRALDTLGEIVVVAVAGIGVLALMRLRRGRVVLPGDAGGDSGTNAEPNAETDAEAADLADPAEVAAGRTGEGAA</sequence>
<evidence type="ECO:0000313" key="17">
    <source>
        <dbReference type="Proteomes" id="UP000001880"/>
    </source>
</evidence>
<gene>
    <name evidence="16" type="ordered locus">Hoch_3531</name>
</gene>
<feature type="transmembrane region" description="Helical" evidence="11">
    <location>
        <begin position="759"/>
        <end position="777"/>
    </location>
</feature>
<feature type="transmembrane region" description="Helical" evidence="11">
    <location>
        <begin position="135"/>
        <end position="155"/>
    </location>
</feature>
<keyword evidence="4" id="KW-1003">Cell membrane</keyword>
<feature type="domain" description="MrpA C-terminal/MbhD" evidence="14">
    <location>
        <begin position="625"/>
        <end position="689"/>
    </location>
</feature>
<evidence type="ECO:0000256" key="2">
    <source>
        <dbReference type="ARBA" id="ARBA00022448"/>
    </source>
</evidence>
<feature type="transmembrane region" description="Helical" evidence="11">
    <location>
        <begin position="112"/>
        <end position="129"/>
    </location>
</feature>
<evidence type="ECO:0000256" key="5">
    <source>
        <dbReference type="ARBA" id="ARBA00022692"/>
    </source>
</evidence>
<dbReference type="RefSeq" id="WP_012828632.1">
    <property type="nucleotide sequence ID" value="NC_013440.1"/>
</dbReference>
<dbReference type="AlphaFoldDB" id="D0LWA1"/>
<dbReference type="InterPro" id="IPR001516">
    <property type="entry name" value="Proton_antipo_N"/>
</dbReference>
<evidence type="ECO:0000259" key="12">
    <source>
        <dbReference type="Pfam" id="PF00361"/>
    </source>
</evidence>
<dbReference type="eggNOG" id="COG1009">
    <property type="taxonomic scope" value="Bacteria"/>
</dbReference>
<evidence type="ECO:0000259" key="15">
    <source>
        <dbReference type="Pfam" id="PF20501"/>
    </source>
</evidence>
<feature type="transmembrane region" description="Helical" evidence="11">
    <location>
        <begin position="308"/>
        <end position="326"/>
    </location>
</feature>
<keyword evidence="2" id="KW-0813">Transport</keyword>
<dbReference type="PRINTS" id="PR01434">
    <property type="entry name" value="NADHDHGNASE5"/>
</dbReference>
<feature type="transmembrane region" description="Helical" evidence="11">
    <location>
        <begin position="167"/>
        <end position="190"/>
    </location>
</feature>
<feature type="transmembrane region" description="Helical" evidence="11">
    <location>
        <begin position="332"/>
        <end position="353"/>
    </location>
</feature>
<feature type="domain" description="NADH-Ubiquinone oxidoreductase (complex I) chain 5 N-terminal" evidence="13">
    <location>
        <begin position="74"/>
        <end position="114"/>
    </location>
</feature>
<dbReference type="InterPro" id="IPR025383">
    <property type="entry name" value="MrpA_C/MbhD"/>
</dbReference>
<comment type="subcellular location">
    <subcellularLocation>
        <location evidence="1">Cell membrane</location>
        <topology evidence="1">Multi-pass membrane protein</topology>
    </subcellularLocation>
    <subcellularLocation>
        <location evidence="9">Membrane</location>
        <topology evidence="9">Multi-pass membrane protein</topology>
    </subcellularLocation>
</comment>
<feature type="transmembrane region" description="Helical" evidence="11">
    <location>
        <begin position="642"/>
        <end position="660"/>
    </location>
</feature>
<dbReference type="OrthoDB" id="9805769at2"/>
<evidence type="ECO:0000256" key="11">
    <source>
        <dbReference type="SAM" id="Phobius"/>
    </source>
</evidence>
<feature type="transmembrane region" description="Helical" evidence="11">
    <location>
        <begin position="80"/>
        <end position="100"/>
    </location>
</feature>
<feature type="transmembrane region" description="Helical" evidence="11">
    <location>
        <begin position="585"/>
        <end position="605"/>
    </location>
</feature>